<gene>
    <name evidence="2" type="ORF">NP603_09105</name>
</gene>
<keyword evidence="3" id="KW-1185">Reference proteome</keyword>
<dbReference type="InterPro" id="IPR004843">
    <property type="entry name" value="Calcineurin-like_PHP"/>
</dbReference>
<evidence type="ECO:0000313" key="3">
    <source>
        <dbReference type="Proteomes" id="UP001524569"/>
    </source>
</evidence>
<protein>
    <submittedName>
        <fullName evidence="2">Metallophosphoesterase</fullName>
    </submittedName>
</protein>
<dbReference type="Proteomes" id="UP001524569">
    <property type="component" value="Unassembled WGS sequence"/>
</dbReference>
<comment type="caution">
    <text evidence="2">The sequence shown here is derived from an EMBL/GenBank/DDBJ whole genome shotgun (WGS) entry which is preliminary data.</text>
</comment>
<dbReference type="SUPFAM" id="SSF56300">
    <property type="entry name" value="Metallo-dependent phosphatases"/>
    <property type="match status" value="1"/>
</dbReference>
<dbReference type="PANTHER" id="PTHR37844:SF2">
    <property type="entry name" value="SER_THR PROTEIN PHOSPHATASE SUPERFAMILY (AFU_ORTHOLOGUE AFUA_1G14840)"/>
    <property type="match status" value="1"/>
</dbReference>
<dbReference type="RefSeq" id="WP_256610555.1">
    <property type="nucleotide sequence ID" value="NZ_JANIBM010000008.1"/>
</dbReference>
<accession>A0ABT1UIM1</accession>
<dbReference type="InterPro" id="IPR029052">
    <property type="entry name" value="Metallo-depent_PP-like"/>
</dbReference>
<dbReference type="EMBL" id="JANIBM010000008">
    <property type="protein sequence ID" value="MCQ8181266.1"/>
    <property type="molecule type" value="Genomic_DNA"/>
</dbReference>
<dbReference type="PANTHER" id="PTHR37844">
    <property type="entry name" value="SER/THR PROTEIN PHOSPHATASE SUPERFAMILY (AFU_ORTHOLOGUE AFUA_1G14840)"/>
    <property type="match status" value="1"/>
</dbReference>
<sequence>MRINYFSDVHLEFGDQALPDTDADIVVAAGDIGVFSQGIEWLKAIGKPVVYVAGNHEFYGYEYRQTLDMLREQCANTQIRFLEKGQFVFQGVRFLGCTLWSDLFVDGLEKAEALGRSLNDFRKIAFGDQAFNPEHFAALHREARRWLQQSLAQPYAGKTVVVTHHAPTEWSWIDSPNVIKKIAYCNDLKPLFHEYEIAAWFHGHVHNQGDYRIADARILSNTRGYLGRKTVAEFDINKVVEI</sequence>
<organism evidence="2 3">
    <name type="scientific">Methylomonas aurea</name>
    <dbReference type="NCBI Taxonomy" id="2952224"/>
    <lineage>
        <taxon>Bacteria</taxon>
        <taxon>Pseudomonadati</taxon>
        <taxon>Pseudomonadota</taxon>
        <taxon>Gammaproteobacteria</taxon>
        <taxon>Methylococcales</taxon>
        <taxon>Methylococcaceae</taxon>
        <taxon>Methylomonas</taxon>
    </lineage>
</organism>
<proteinExistence type="predicted"/>
<name>A0ABT1UIM1_9GAMM</name>
<reference evidence="2 3" key="1">
    <citation type="submission" date="2022-07" db="EMBL/GenBank/DDBJ databases">
        <title>Methylomonas rivi sp. nov., Methylomonas rosea sp. nov., Methylomonas aureus sp. nov. and Methylomonas subterranea sp. nov., four novel methanotrophs isolated from a freshwater creek and the deep terrestrial subsurface.</title>
        <authorList>
            <person name="Abin C."/>
            <person name="Sankaranarayanan K."/>
            <person name="Garner C."/>
            <person name="Sindelar R."/>
            <person name="Kotary K."/>
            <person name="Garner R."/>
            <person name="Barclay S."/>
            <person name="Lawson P."/>
            <person name="Krumholz L."/>
        </authorList>
    </citation>
    <scope>NUCLEOTIDE SEQUENCE [LARGE SCALE GENOMIC DNA]</scope>
    <source>
        <strain evidence="2 3">SURF-1</strain>
    </source>
</reference>
<dbReference type="Pfam" id="PF00149">
    <property type="entry name" value="Metallophos"/>
    <property type="match status" value="1"/>
</dbReference>
<evidence type="ECO:0000313" key="2">
    <source>
        <dbReference type="EMBL" id="MCQ8181266.1"/>
    </source>
</evidence>
<dbReference type="Gene3D" id="3.60.21.10">
    <property type="match status" value="1"/>
</dbReference>
<feature type="domain" description="Calcineurin-like phosphoesterase" evidence="1">
    <location>
        <begin position="1"/>
        <end position="207"/>
    </location>
</feature>
<evidence type="ECO:0000259" key="1">
    <source>
        <dbReference type="Pfam" id="PF00149"/>
    </source>
</evidence>